<dbReference type="InterPro" id="IPR044750">
    <property type="entry name" value="C2_SRC2/BAP"/>
</dbReference>
<protein>
    <submittedName>
        <fullName evidence="4">Uncharacterized protein LOC111277536</fullName>
    </submittedName>
</protein>
<dbReference type="InterPro" id="IPR000008">
    <property type="entry name" value="C2_dom"/>
</dbReference>
<feature type="compositionally biased region" description="Basic and acidic residues" evidence="1">
    <location>
        <begin position="129"/>
        <end position="141"/>
    </location>
</feature>
<dbReference type="GeneID" id="111277536"/>
<accession>A0A6P5WV36</accession>
<feature type="region of interest" description="Disordered" evidence="1">
    <location>
        <begin position="123"/>
        <end position="151"/>
    </location>
</feature>
<gene>
    <name evidence="4" type="primary">LOC111277536</name>
</gene>
<evidence type="ECO:0000256" key="1">
    <source>
        <dbReference type="SAM" id="MobiDB-lite"/>
    </source>
</evidence>
<sequence length="213" mass="23741">MVPPPTHSRILEINLISAEGLAPVCKNMKTYAVAWIQQDRKLTTGVDQIGGTDPSWNDRFMFRVDDNFLNSEDATICVEIYSAARRQDQQLRHENRHVRRPSGGPQGILNMEVALIDSTICSMPQPEDPELKTTSKTKENYENNESQNHKSNAIAKISRSQSDRTELTLMEDNSDKRPKMGSIVNDCSAGKGSGSMVNGDSLCCSDVELQLRL</sequence>
<keyword evidence="3" id="KW-1185">Reference proteome</keyword>
<name>A0A6P5WV36_DURZI</name>
<dbReference type="CDD" id="cd04051">
    <property type="entry name" value="C2_SRC2_like"/>
    <property type="match status" value="1"/>
</dbReference>
<dbReference type="InterPro" id="IPR035892">
    <property type="entry name" value="C2_domain_sf"/>
</dbReference>
<dbReference type="PROSITE" id="PS50004">
    <property type="entry name" value="C2"/>
    <property type="match status" value="1"/>
</dbReference>
<feature type="domain" description="C2" evidence="2">
    <location>
        <begin position="1"/>
        <end position="111"/>
    </location>
</feature>
<dbReference type="AlphaFoldDB" id="A0A6P5WV36"/>
<dbReference type="PANTHER" id="PTHR32246:SF103">
    <property type="entry name" value="CALCIUM-DEPENDENT LIPID-BINDING (CALB DOMAIN) FAMILY PROTEIN"/>
    <property type="match status" value="1"/>
</dbReference>
<proteinExistence type="predicted"/>
<dbReference type="PANTHER" id="PTHR32246">
    <property type="entry name" value="INGRESSION PROTEIN FIC1"/>
    <property type="match status" value="1"/>
</dbReference>
<organism evidence="3 4">
    <name type="scientific">Durio zibethinus</name>
    <name type="common">Durian</name>
    <dbReference type="NCBI Taxonomy" id="66656"/>
    <lineage>
        <taxon>Eukaryota</taxon>
        <taxon>Viridiplantae</taxon>
        <taxon>Streptophyta</taxon>
        <taxon>Embryophyta</taxon>
        <taxon>Tracheophyta</taxon>
        <taxon>Spermatophyta</taxon>
        <taxon>Magnoliopsida</taxon>
        <taxon>eudicotyledons</taxon>
        <taxon>Gunneridae</taxon>
        <taxon>Pentapetalae</taxon>
        <taxon>rosids</taxon>
        <taxon>malvids</taxon>
        <taxon>Malvales</taxon>
        <taxon>Malvaceae</taxon>
        <taxon>Helicteroideae</taxon>
        <taxon>Durio</taxon>
    </lineage>
</organism>
<dbReference type="GO" id="GO:0006952">
    <property type="term" value="P:defense response"/>
    <property type="evidence" value="ECO:0007669"/>
    <property type="project" value="InterPro"/>
</dbReference>
<evidence type="ECO:0000313" key="4">
    <source>
        <dbReference type="RefSeq" id="XP_022719698.1"/>
    </source>
</evidence>
<dbReference type="Proteomes" id="UP000515121">
    <property type="component" value="Unplaced"/>
</dbReference>
<dbReference type="Pfam" id="PF00168">
    <property type="entry name" value="C2"/>
    <property type="match status" value="1"/>
</dbReference>
<evidence type="ECO:0000313" key="3">
    <source>
        <dbReference type="Proteomes" id="UP000515121"/>
    </source>
</evidence>
<dbReference type="SUPFAM" id="SSF49562">
    <property type="entry name" value="C2 domain (Calcium/lipid-binding domain, CaLB)"/>
    <property type="match status" value="1"/>
</dbReference>
<dbReference type="OrthoDB" id="1909968at2759"/>
<dbReference type="Gene3D" id="2.60.40.150">
    <property type="entry name" value="C2 domain"/>
    <property type="match status" value="1"/>
</dbReference>
<dbReference type="RefSeq" id="XP_022719698.1">
    <property type="nucleotide sequence ID" value="XM_022863963.1"/>
</dbReference>
<reference evidence="4" key="1">
    <citation type="submission" date="2025-08" db="UniProtKB">
        <authorList>
            <consortium name="RefSeq"/>
        </authorList>
    </citation>
    <scope>IDENTIFICATION</scope>
    <source>
        <tissue evidence="4">Fruit stalk</tissue>
    </source>
</reference>
<dbReference type="KEGG" id="dzi:111277536"/>
<evidence type="ECO:0000259" key="2">
    <source>
        <dbReference type="PROSITE" id="PS50004"/>
    </source>
</evidence>